<evidence type="ECO:0000313" key="2">
    <source>
        <dbReference type="EMBL" id="VVC42102.1"/>
    </source>
</evidence>
<evidence type="ECO:0000256" key="1">
    <source>
        <dbReference type="SAM" id="MobiDB-lite"/>
    </source>
</evidence>
<protein>
    <submittedName>
        <fullName evidence="2">Uncharacterized protein</fullName>
    </submittedName>
</protein>
<evidence type="ECO:0000313" key="3">
    <source>
        <dbReference type="Proteomes" id="UP000325440"/>
    </source>
</evidence>
<dbReference type="AlphaFoldDB" id="A0A5E4NE74"/>
<organism evidence="2 3">
    <name type="scientific">Cinara cedri</name>
    <dbReference type="NCBI Taxonomy" id="506608"/>
    <lineage>
        <taxon>Eukaryota</taxon>
        <taxon>Metazoa</taxon>
        <taxon>Ecdysozoa</taxon>
        <taxon>Arthropoda</taxon>
        <taxon>Hexapoda</taxon>
        <taxon>Insecta</taxon>
        <taxon>Pterygota</taxon>
        <taxon>Neoptera</taxon>
        <taxon>Paraneoptera</taxon>
        <taxon>Hemiptera</taxon>
        <taxon>Sternorrhyncha</taxon>
        <taxon>Aphidomorpha</taxon>
        <taxon>Aphidoidea</taxon>
        <taxon>Aphididae</taxon>
        <taxon>Lachninae</taxon>
        <taxon>Cinara</taxon>
    </lineage>
</organism>
<reference evidence="2 3" key="1">
    <citation type="submission" date="2019-08" db="EMBL/GenBank/DDBJ databases">
        <authorList>
            <person name="Alioto T."/>
            <person name="Alioto T."/>
            <person name="Gomez Garrido J."/>
        </authorList>
    </citation>
    <scope>NUCLEOTIDE SEQUENCE [LARGE SCALE GENOMIC DNA]</scope>
</reference>
<name>A0A5E4NE74_9HEMI</name>
<feature type="region of interest" description="Disordered" evidence="1">
    <location>
        <begin position="1"/>
        <end position="40"/>
    </location>
</feature>
<gene>
    <name evidence="2" type="ORF">CINCED_3A010702</name>
</gene>
<accession>A0A5E4NE74</accession>
<sequence>MKLGFTGMMLKPSVNHHSGSQQILLDQKKQGSSRDDITQSQTLNERTEAFKSNFKKIIDDFTIEITDSESKEKCTMVDDNQNNHVTCTDEQDNDTASLKENIKSDISNLMEYVNEPKCEDEYMEILDKHIFEVAYKLENRLTLNPKYIEFKIMSMNLNTIKDKQLIQVRNRSKTPILCCYSHLFDPNSIILESLHIIKVNSIIWRRLMPGKTIDYFVTFKPIELPNSKTYASLQGVNLVFETTSSNRPDIKCMFHIPIKFCVVKPEPVLVTKTIM</sequence>
<dbReference type="OrthoDB" id="10509725at2759"/>
<proteinExistence type="predicted"/>
<dbReference type="EMBL" id="CABPRJ010001937">
    <property type="protein sequence ID" value="VVC42102.1"/>
    <property type="molecule type" value="Genomic_DNA"/>
</dbReference>
<feature type="compositionally biased region" description="Polar residues" evidence="1">
    <location>
        <begin position="15"/>
        <end position="24"/>
    </location>
</feature>
<dbReference type="Proteomes" id="UP000325440">
    <property type="component" value="Unassembled WGS sequence"/>
</dbReference>
<feature type="compositionally biased region" description="Basic and acidic residues" evidence="1">
    <location>
        <begin position="26"/>
        <end position="37"/>
    </location>
</feature>
<keyword evidence="3" id="KW-1185">Reference proteome</keyword>